<feature type="compositionally biased region" description="Low complexity" evidence="1">
    <location>
        <begin position="13"/>
        <end position="25"/>
    </location>
</feature>
<proteinExistence type="predicted"/>
<accession>J3EZ94</accession>
<gene>
    <name evidence="3" type="ORF">HSB1_14600</name>
</gene>
<dbReference type="CDD" id="cd03449">
    <property type="entry name" value="R_hydratase"/>
    <property type="match status" value="1"/>
</dbReference>
<evidence type="ECO:0000259" key="2">
    <source>
        <dbReference type="Pfam" id="PF01575"/>
    </source>
</evidence>
<dbReference type="OrthoDB" id="51509at2157"/>
<dbReference type="Gene3D" id="3.10.129.10">
    <property type="entry name" value="Hotdog Thioesterase"/>
    <property type="match status" value="1"/>
</dbReference>
<evidence type="ECO:0000256" key="1">
    <source>
        <dbReference type="SAM" id="MobiDB-lite"/>
    </source>
</evidence>
<evidence type="ECO:0000313" key="4">
    <source>
        <dbReference type="Proteomes" id="UP000007813"/>
    </source>
</evidence>
<feature type="domain" description="MaoC-like" evidence="2">
    <location>
        <begin position="66"/>
        <end position="157"/>
    </location>
</feature>
<dbReference type="InterPro" id="IPR050965">
    <property type="entry name" value="UPF0336/Enoyl-CoA_hydratase"/>
</dbReference>
<dbReference type="eggNOG" id="arCOG00778">
    <property type="taxonomic scope" value="Archaea"/>
</dbReference>
<reference evidence="3 4" key="1">
    <citation type="journal article" date="2012" name="J. Bacteriol.">
        <title>Draft Genome Sequence of the Extremely Halophilic Archaeon Halogranum salarium B-1T.</title>
        <authorList>
            <person name="Kim K.K."/>
            <person name="Lee K.C."/>
            <person name="Lee J.S."/>
        </authorList>
    </citation>
    <scope>NUCLEOTIDE SEQUENCE [LARGE SCALE GENOMIC DNA]</scope>
    <source>
        <strain evidence="3 4">B-1</strain>
    </source>
</reference>
<dbReference type="PANTHER" id="PTHR43437:SF3">
    <property type="entry name" value="HYDROXYACYL-THIOESTER DEHYDRATASE TYPE 2, MITOCHONDRIAL"/>
    <property type="match status" value="1"/>
</dbReference>
<dbReference type="GO" id="GO:0019171">
    <property type="term" value="F:(3R)-hydroxyacyl-[acyl-carrier-protein] dehydratase activity"/>
    <property type="evidence" value="ECO:0007669"/>
    <property type="project" value="TreeGrafter"/>
</dbReference>
<evidence type="ECO:0000313" key="3">
    <source>
        <dbReference type="EMBL" id="EJN60857.1"/>
    </source>
</evidence>
<dbReference type="InterPro" id="IPR002539">
    <property type="entry name" value="MaoC-like_dom"/>
</dbReference>
<dbReference type="GO" id="GO:0006633">
    <property type="term" value="P:fatty acid biosynthetic process"/>
    <property type="evidence" value="ECO:0007669"/>
    <property type="project" value="TreeGrafter"/>
</dbReference>
<organism evidence="3 4">
    <name type="scientific">Halogranum salarium B-1</name>
    <dbReference type="NCBI Taxonomy" id="1210908"/>
    <lineage>
        <taxon>Archaea</taxon>
        <taxon>Methanobacteriati</taxon>
        <taxon>Methanobacteriota</taxon>
        <taxon>Stenosarchaea group</taxon>
        <taxon>Halobacteria</taxon>
        <taxon>Halobacteriales</taxon>
        <taxon>Haloferacaceae</taxon>
    </lineage>
</organism>
<dbReference type="EMBL" id="ALJD01000003">
    <property type="protein sequence ID" value="EJN60857.1"/>
    <property type="molecule type" value="Genomic_DNA"/>
</dbReference>
<dbReference type="AlphaFoldDB" id="J3EZ94"/>
<dbReference type="PATRIC" id="fig|1210908.3.peg.1400"/>
<dbReference type="PANTHER" id="PTHR43437">
    <property type="entry name" value="HYDROXYACYL-THIOESTER DEHYDRATASE TYPE 2, MITOCHONDRIAL-RELATED"/>
    <property type="match status" value="1"/>
</dbReference>
<comment type="caution">
    <text evidence="3">The sequence shown here is derived from an EMBL/GenBank/DDBJ whole genome shotgun (WGS) entry which is preliminary data.</text>
</comment>
<sequence>MASRNPDADADVAETTKTTEATMTEMADHPTSPNGSAVAYEDEEWTATRSVDRRADLAVGDTVVFEKSFSGADVDTFAHTSGDTNRLHLDDDFADGTRFGGRIAHGTLVSGLISAALARLPGVVVYLSQDTSFHAPASVGDRFTAECEIVEDLGQWRYRLTTVVTDDDGQTLIDGEAVVLVDELPTAAAETPEAAE</sequence>
<feature type="region of interest" description="Disordered" evidence="1">
    <location>
        <begin position="1"/>
        <end position="43"/>
    </location>
</feature>
<name>J3EZ94_9EURY</name>
<dbReference type="Pfam" id="PF01575">
    <property type="entry name" value="MaoC_dehydratas"/>
    <property type="match status" value="1"/>
</dbReference>
<dbReference type="InterPro" id="IPR029069">
    <property type="entry name" value="HotDog_dom_sf"/>
</dbReference>
<dbReference type="Proteomes" id="UP000007813">
    <property type="component" value="Unassembled WGS sequence"/>
</dbReference>
<protein>
    <submittedName>
        <fullName evidence="3">MaoC domain-containing protein dehydratase</fullName>
    </submittedName>
</protein>
<dbReference type="RefSeq" id="WP_009366576.1">
    <property type="nucleotide sequence ID" value="NZ_ALJD01000003.1"/>
</dbReference>
<dbReference type="SUPFAM" id="SSF54637">
    <property type="entry name" value="Thioesterase/thiol ester dehydrase-isomerase"/>
    <property type="match status" value="1"/>
</dbReference>